<keyword evidence="3" id="KW-1185">Reference proteome</keyword>
<dbReference type="Proteomes" id="UP000239936">
    <property type="component" value="Unassembled WGS sequence"/>
</dbReference>
<feature type="region of interest" description="Disordered" evidence="1">
    <location>
        <begin position="1"/>
        <end position="25"/>
    </location>
</feature>
<reference evidence="2 3" key="1">
    <citation type="submission" date="2018-01" db="EMBL/GenBank/DDBJ databases">
        <title>The complete genome sequence of Chromatium okenii LaCa, a purple sulfur bacterium with a turbulent life.</title>
        <authorList>
            <person name="Luedin S.M."/>
            <person name="Liechti N."/>
            <person name="Storelli N."/>
            <person name="Danza F."/>
            <person name="Wittwer M."/>
            <person name="Pothier J.F."/>
            <person name="Tonolla M.A."/>
        </authorList>
    </citation>
    <scope>NUCLEOTIDE SEQUENCE [LARGE SCALE GENOMIC DNA]</scope>
    <source>
        <strain evidence="2 3">LaCa</strain>
    </source>
</reference>
<evidence type="ECO:0000313" key="3">
    <source>
        <dbReference type="Proteomes" id="UP000239936"/>
    </source>
</evidence>
<protein>
    <submittedName>
        <fullName evidence="2">Uncharacterized protein</fullName>
    </submittedName>
</protein>
<gene>
    <name evidence="2" type="ORF">CXB77_11435</name>
</gene>
<name>A0A2S7XRJ1_9GAMM</name>
<proteinExistence type="predicted"/>
<evidence type="ECO:0000256" key="1">
    <source>
        <dbReference type="SAM" id="MobiDB-lite"/>
    </source>
</evidence>
<evidence type="ECO:0000313" key="2">
    <source>
        <dbReference type="EMBL" id="PQJ96340.1"/>
    </source>
</evidence>
<comment type="caution">
    <text evidence="2">The sequence shown here is derived from an EMBL/GenBank/DDBJ whole genome shotgun (WGS) entry which is preliminary data.</text>
</comment>
<sequence>MAVNTDSTSLSLPTSNNELVGQSDSKPLFPVEDVMRGLTSKLTQEGVSKRLKQQFMQLLRLLKIGFPV</sequence>
<dbReference type="AlphaFoldDB" id="A0A2S7XRJ1"/>
<organism evidence="2 3">
    <name type="scientific">Chromatium okenii</name>
    <dbReference type="NCBI Taxonomy" id="61644"/>
    <lineage>
        <taxon>Bacteria</taxon>
        <taxon>Pseudomonadati</taxon>
        <taxon>Pseudomonadota</taxon>
        <taxon>Gammaproteobacteria</taxon>
        <taxon>Chromatiales</taxon>
        <taxon>Chromatiaceae</taxon>
        <taxon>Chromatium</taxon>
    </lineage>
</organism>
<dbReference type="EMBL" id="PPGH01000035">
    <property type="protein sequence ID" value="PQJ96340.1"/>
    <property type="molecule type" value="Genomic_DNA"/>
</dbReference>
<accession>A0A2S7XRJ1</accession>